<feature type="compositionally biased region" description="Low complexity" evidence="4">
    <location>
        <begin position="64"/>
        <end position="76"/>
    </location>
</feature>
<dbReference type="CDD" id="cd23953">
    <property type="entry name" value="zuotin_NTD"/>
    <property type="match status" value="1"/>
</dbReference>
<proteinExistence type="predicted"/>
<dbReference type="SMART" id="SM00271">
    <property type="entry name" value="DnaJ"/>
    <property type="match status" value="1"/>
</dbReference>
<dbReference type="Pfam" id="PF00226">
    <property type="entry name" value="DnaJ"/>
    <property type="match status" value="1"/>
</dbReference>
<comment type="subcellular location">
    <subcellularLocation>
        <location evidence="1">Cytoplasm</location>
    </subcellularLocation>
</comment>
<feature type="region of interest" description="Disordered" evidence="4">
    <location>
        <begin position="53"/>
        <end position="98"/>
    </location>
</feature>
<feature type="region of interest" description="Disordered" evidence="4">
    <location>
        <begin position="298"/>
        <end position="317"/>
    </location>
</feature>
<dbReference type="Proteomes" id="UP000078512">
    <property type="component" value="Unassembled WGS sequence"/>
</dbReference>
<dbReference type="GO" id="GO:0006450">
    <property type="term" value="P:regulation of translational fidelity"/>
    <property type="evidence" value="ECO:0007669"/>
    <property type="project" value="InterPro"/>
</dbReference>
<dbReference type="InterPro" id="IPR032003">
    <property type="entry name" value="RAC_head"/>
</dbReference>
<feature type="compositionally biased region" description="Basic and acidic residues" evidence="4">
    <location>
        <begin position="307"/>
        <end position="317"/>
    </location>
</feature>
<evidence type="ECO:0000256" key="1">
    <source>
        <dbReference type="ARBA" id="ARBA00004496"/>
    </source>
</evidence>
<dbReference type="Pfam" id="PF21884">
    <property type="entry name" value="ZUO1-like_ZHD"/>
    <property type="match status" value="1"/>
</dbReference>
<dbReference type="GO" id="GO:0005829">
    <property type="term" value="C:cytosol"/>
    <property type="evidence" value="ECO:0007669"/>
    <property type="project" value="TreeGrafter"/>
</dbReference>
<feature type="non-terminal residue" evidence="6">
    <location>
        <position position="1"/>
    </location>
</feature>
<dbReference type="AlphaFoldDB" id="A0A197K4T4"/>
<organism evidence="6 7">
    <name type="scientific">Linnemannia elongata AG-77</name>
    <dbReference type="NCBI Taxonomy" id="1314771"/>
    <lineage>
        <taxon>Eukaryota</taxon>
        <taxon>Fungi</taxon>
        <taxon>Fungi incertae sedis</taxon>
        <taxon>Mucoromycota</taxon>
        <taxon>Mortierellomycotina</taxon>
        <taxon>Mortierellomycetes</taxon>
        <taxon>Mortierellales</taxon>
        <taxon>Mortierellaceae</taxon>
        <taxon>Linnemannia</taxon>
    </lineage>
</organism>
<accession>A0A197K4T4</accession>
<evidence type="ECO:0000313" key="6">
    <source>
        <dbReference type="EMBL" id="OAQ31701.1"/>
    </source>
</evidence>
<keyword evidence="3" id="KW-0143">Chaperone</keyword>
<dbReference type="Pfam" id="PF16717">
    <property type="entry name" value="RAC_head"/>
    <property type="match status" value="1"/>
</dbReference>
<feature type="compositionally biased region" description="Acidic residues" evidence="4">
    <location>
        <begin position="78"/>
        <end position="88"/>
    </location>
</feature>
<dbReference type="GO" id="GO:0043022">
    <property type="term" value="F:ribosome binding"/>
    <property type="evidence" value="ECO:0007669"/>
    <property type="project" value="InterPro"/>
</dbReference>
<reference evidence="6 7" key="1">
    <citation type="submission" date="2016-05" db="EMBL/GenBank/DDBJ databases">
        <title>Genome sequencing reveals origins of a unique bacterial endosymbiosis in the earliest lineages of terrestrial Fungi.</title>
        <authorList>
            <consortium name="DOE Joint Genome Institute"/>
            <person name="Uehling J."/>
            <person name="Gryganskyi A."/>
            <person name="Hameed K."/>
            <person name="Tschaplinski T."/>
            <person name="Misztal P."/>
            <person name="Wu S."/>
            <person name="Desiro A."/>
            <person name="Vande Pol N."/>
            <person name="Du Z.-Y."/>
            <person name="Zienkiewicz A."/>
            <person name="Zienkiewicz K."/>
            <person name="Morin E."/>
            <person name="Tisserant E."/>
            <person name="Splivallo R."/>
            <person name="Hainaut M."/>
            <person name="Henrissat B."/>
            <person name="Ohm R."/>
            <person name="Kuo A."/>
            <person name="Yan J."/>
            <person name="Lipzen A."/>
            <person name="Nolan M."/>
            <person name="Labutti K."/>
            <person name="Barry K."/>
            <person name="Goldstein A."/>
            <person name="Labbe J."/>
            <person name="Schadt C."/>
            <person name="Tuskan G."/>
            <person name="Grigoriev I."/>
            <person name="Martin F."/>
            <person name="Vilgalys R."/>
            <person name="Bonito G."/>
        </authorList>
    </citation>
    <scope>NUCLEOTIDE SEQUENCE [LARGE SCALE GENOMIC DNA]</scope>
    <source>
        <strain evidence="6 7">AG-77</strain>
    </source>
</reference>
<dbReference type="Pfam" id="PF26185">
    <property type="entry name" value="Zuotin_N"/>
    <property type="match status" value="1"/>
</dbReference>
<evidence type="ECO:0000259" key="5">
    <source>
        <dbReference type="PROSITE" id="PS50076"/>
    </source>
</evidence>
<protein>
    <submittedName>
        <fullName evidence="6">DnaJ-domain-containing protein</fullName>
    </submittedName>
</protein>
<dbReference type="InterPro" id="IPR036869">
    <property type="entry name" value="J_dom_sf"/>
</dbReference>
<dbReference type="PANTHER" id="PTHR43999:SF1">
    <property type="entry name" value="DNAJ HOMOLOG SUBFAMILY C MEMBER 2"/>
    <property type="match status" value="1"/>
</dbReference>
<dbReference type="Gene3D" id="1.10.8.840">
    <property type="entry name" value="Ribosome-associated complex head domain"/>
    <property type="match status" value="1"/>
</dbReference>
<feature type="compositionally biased region" description="Basic and acidic residues" evidence="4">
    <location>
        <begin position="54"/>
        <end position="63"/>
    </location>
</feature>
<name>A0A197K4T4_9FUNG</name>
<dbReference type="STRING" id="1314771.A0A197K4T4"/>
<dbReference type="InterPro" id="IPR044634">
    <property type="entry name" value="Zuotin/DnaJC2"/>
</dbReference>
<gene>
    <name evidence="6" type="ORF">K457DRAFT_71453</name>
</gene>
<dbReference type="InterPro" id="IPR058871">
    <property type="entry name" value="Zuotin_N"/>
</dbReference>
<dbReference type="InterPro" id="IPR054076">
    <property type="entry name" value="ZUO1-like_ZHD"/>
</dbReference>
<keyword evidence="2" id="KW-0963">Cytoplasm</keyword>
<dbReference type="GO" id="GO:0051083">
    <property type="term" value="P:'de novo' cotranslational protein folding"/>
    <property type="evidence" value="ECO:0007669"/>
    <property type="project" value="InterPro"/>
</dbReference>
<dbReference type="PROSITE" id="PS50076">
    <property type="entry name" value="DNAJ_2"/>
    <property type="match status" value="1"/>
</dbReference>
<evidence type="ECO:0000313" key="7">
    <source>
        <dbReference type="Proteomes" id="UP000078512"/>
    </source>
</evidence>
<dbReference type="InterPro" id="IPR001623">
    <property type="entry name" value="DnaJ_domain"/>
</dbReference>
<feature type="domain" description="J" evidence="5">
    <location>
        <begin position="103"/>
        <end position="173"/>
    </location>
</feature>
<dbReference type="CDD" id="cd06257">
    <property type="entry name" value="DnaJ"/>
    <property type="match status" value="1"/>
</dbReference>
<dbReference type="OrthoDB" id="1690618at2759"/>
<dbReference type="InterPro" id="IPR042569">
    <property type="entry name" value="RAC_head_sf"/>
</dbReference>
<dbReference type="GO" id="GO:0030544">
    <property type="term" value="F:Hsp70 protein binding"/>
    <property type="evidence" value="ECO:0007669"/>
    <property type="project" value="InterPro"/>
</dbReference>
<dbReference type="EMBL" id="KV442028">
    <property type="protein sequence ID" value="OAQ31701.1"/>
    <property type="molecule type" value="Genomic_DNA"/>
</dbReference>
<keyword evidence="7" id="KW-1185">Reference proteome</keyword>
<dbReference type="SUPFAM" id="SSF46565">
    <property type="entry name" value="Chaperone J-domain"/>
    <property type="match status" value="1"/>
</dbReference>
<sequence length="433" mass="49088">NMVMDFLLPSPPKSWSADKTSVFHAKITTPVKATIQPAGRHFLAHARRHIHSRTFSEDEKATNEAEAAAKAANGAAQDDSDLGDEPEDPAMLRRDPKDWKDQDQYAVLGLSALRYKATEDQIRRAHRRKVLRHHPDKKAASGGLHDDGFFKCIQKAFETLMDPVKRRQWDSVDPAVSDSVPNAKSKGDFYKLYGPVFLRESRFSNNQPVPQLGNAESSQEEVESFYDFWYKFDSWRTFEWMDKEDGEGHDSRDDKRYFEKKNKAERAKLKKEDNQRLREIVDLALSIDPRIKIFKEQANKQRNAKKREKEEAEKKAAEEAAAAAIAAEAAAKAAEEAEKAAREDGKKNKELLKRAVRKEKKNLKALIKDNNYFLPADQTPGPVEVEKQLELLDALLDGAKGLDQLESVRKTLEDGVKSGNIAEVFKAEVAKRS</sequence>
<dbReference type="PANTHER" id="PTHR43999">
    <property type="entry name" value="DNAJ HOMOLOG SUBFAMILY C MEMBER 2"/>
    <property type="match status" value="1"/>
</dbReference>
<evidence type="ECO:0000256" key="4">
    <source>
        <dbReference type="SAM" id="MobiDB-lite"/>
    </source>
</evidence>
<dbReference type="Gene3D" id="1.10.287.110">
    <property type="entry name" value="DnaJ domain"/>
    <property type="match status" value="1"/>
</dbReference>
<evidence type="ECO:0000256" key="2">
    <source>
        <dbReference type="ARBA" id="ARBA00022490"/>
    </source>
</evidence>
<evidence type="ECO:0000256" key="3">
    <source>
        <dbReference type="ARBA" id="ARBA00023186"/>
    </source>
</evidence>